<evidence type="ECO:0008006" key="4">
    <source>
        <dbReference type="Google" id="ProtNLM"/>
    </source>
</evidence>
<dbReference type="InterPro" id="IPR011989">
    <property type="entry name" value="ARM-like"/>
</dbReference>
<dbReference type="Gene3D" id="2.60.120.620">
    <property type="entry name" value="q2cbj1_9rhob like domain"/>
    <property type="match status" value="1"/>
</dbReference>
<proteinExistence type="predicted"/>
<protein>
    <recommendedName>
        <fullName evidence="4">Phytanoyl-CoA dioxygenase</fullName>
    </recommendedName>
</protein>
<gene>
    <name evidence="2" type="ORF">SNEC2469_LOCUS22783</name>
</gene>
<feature type="non-terminal residue" evidence="2">
    <location>
        <position position="1"/>
    </location>
</feature>
<dbReference type="Gene3D" id="1.25.10.10">
    <property type="entry name" value="Leucine-rich Repeat Variant"/>
    <property type="match status" value="1"/>
</dbReference>
<keyword evidence="3" id="KW-1185">Reference proteome</keyword>
<dbReference type="EMBL" id="CAJNJA010041808">
    <property type="protein sequence ID" value="CAE7778076.1"/>
    <property type="molecule type" value="Genomic_DNA"/>
</dbReference>
<feature type="compositionally biased region" description="Polar residues" evidence="1">
    <location>
        <begin position="1"/>
        <end position="16"/>
    </location>
</feature>
<sequence>MPQQPTLYTSMASGTASPGLPVPPVPRALDPNLEQFIRQGFLVLPPAGSPQLHGSIYSKAWAINAKGPEETWKLADGVLGAIPELHQVLEVPHVRQALTSILGEGYMLHGHRHLHVSSENNQMWHKDSYWGFRKVRKHRPRWLMMLYYPQDTVIAMGPTCIMAGSQYWTKNTEHSECGEDILLPDSGVQSMFLPGSPSSQARCLREATANYLRQDANLVQELELTVSASTCVLMHYDLFHRASSRKGSTAPERFLVKFQFLRTTEPCPASTQAVLPSPLGVLPSPPSAPVQLEAILEDLRTWYCGIQTERQGVSLLSERAKDAEILCGDYGEAEKVAAAYRLGRVGARQLLARALTADEGTARAAAYGLTTAGPSAASAVLPLLSNASNRARRLAAFVVGETARPDASTIATLGQALRSSDSNKEAQCELLEAIGLVGARARSLGQDDLCNSCMQEVLPYLEQSGATWAKTQTGECAAYAILLAAGLKGQ</sequence>
<dbReference type="OrthoDB" id="10256432at2759"/>
<dbReference type="SUPFAM" id="SSF51197">
    <property type="entry name" value="Clavaminate synthase-like"/>
    <property type="match status" value="1"/>
</dbReference>
<feature type="region of interest" description="Disordered" evidence="1">
    <location>
        <begin position="1"/>
        <end position="23"/>
    </location>
</feature>
<dbReference type="AlphaFoldDB" id="A0A812YF38"/>
<evidence type="ECO:0000313" key="2">
    <source>
        <dbReference type="EMBL" id="CAE7778076.1"/>
    </source>
</evidence>
<accession>A0A812YF38</accession>
<name>A0A812YF38_9DINO</name>
<dbReference type="Proteomes" id="UP000601435">
    <property type="component" value="Unassembled WGS sequence"/>
</dbReference>
<evidence type="ECO:0000313" key="3">
    <source>
        <dbReference type="Proteomes" id="UP000601435"/>
    </source>
</evidence>
<reference evidence="2" key="1">
    <citation type="submission" date="2021-02" db="EMBL/GenBank/DDBJ databases">
        <authorList>
            <person name="Dougan E. K."/>
            <person name="Rhodes N."/>
            <person name="Thang M."/>
            <person name="Chan C."/>
        </authorList>
    </citation>
    <scope>NUCLEOTIDE SEQUENCE</scope>
</reference>
<comment type="caution">
    <text evidence="2">The sequence shown here is derived from an EMBL/GenBank/DDBJ whole genome shotgun (WGS) entry which is preliminary data.</text>
</comment>
<evidence type="ECO:0000256" key="1">
    <source>
        <dbReference type="SAM" id="MobiDB-lite"/>
    </source>
</evidence>
<organism evidence="2 3">
    <name type="scientific">Symbiodinium necroappetens</name>
    <dbReference type="NCBI Taxonomy" id="1628268"/>
    <lineage>
        <taxon>Eukaryota</taxon>
        <taxon>Sar</taxon>
        <taxon>Alveolata</taxon>
        <taxon>Dinophyceae</taxon>
        <taxon>Suessiales</taxon>
        <taxon>Symbiodiniaceae</taxon>
        <taxon>Symbiodinium</taxon>
    </lineage>
</organism>